<dbReference type="InterPro" id="IPR045376">
    <property type="entry name" value="Maf_N"/>
</dbReference>
<accession>A0ABS8WDG3</accession>
<dbReference type="Pfam" id="PF01973">
    <property type="entry name" value="MptE-like"/>
    <property type="match status" value="1"/>
</dbReference>
<dbReference type="PANTHER" id="PTHR41786:SF1">
    <property type="entry name" value="6-HYDROXYMETHYLPTERIN DIPHOSPHOKINASE MPTE-LIKE DOMAIN-CONTAINING PROTEIN"/>
    <property type="match status" value="1"/>
</dbReference>
<proteinExistence type="predicted"/>
<evidence type="ECO:0000259" key="2">
    <source>
        <dbReference type="Pfam" id="PF20157"/>
    </source>
</evidence>
<evidence type="ECO:0000259" key="1">
    <source>
        <dbReference type="Pfam" id="PF01973"/>
    </source>
</evidence>
<feature type="domain" description="Glycosyltransferase Maf N-terminal" evidence="2">
    <location>
        <begin position="26"/>
        <end position="253"/>
    </location>
</feature>
<evidence type="ECO:0000313" key="3">
    <source>
        <dbReference type="EMBL" id="MCE2595594.1"/>
    </source>
</evidence>
<dbReference type="Proteomes" id="UP001201273">
    <property type="component" value="Unassembled WGS sequence"/>
</dbReference>
<dbReference type="InterPro" id="IPR002826">
    <property type="entry name" value="MptE-like"/>
</dbReference>
<dbReference type="PANTHER" id="PTHR41786">
    <property type="entry name" value="MOTILITY ACCESSORY FACTOR MAF"/>
    <property type="match status" value="1"/>
</dbReference>
<sequence>MEQTVHVSIEEKIAQIKYQAPDYHARFQKNIAAFADYIPDIAKCFEHYQPTNFEVALTKSSVDLVNIHNDELLFQGDAYRAALMDFEYFRELPEISNFTIAQNAWNPAKFIHVDQLFKLTELEKDHWQRVGKQRNPLPESFGLLICFGLGTGFFLEPLMADHKAKRIYIYEPNQDFFYSSLYLIDWASILKQLDEQGSSIHLCLGGNENEFFSDLGNELFVKGRYDLSLSFLYKHYQSVEIDKAFKLFQQKSYSLVYGFGFFDDALIAVSHFYHLLEQGVSCIEKKSPIEDNVNIPVFICANGPSLDKNIALIKKFNSQIIVVSCGTALRALLKNDIVPDFHIEQERTATTYGIVSALPHDVLKQINFLGSSILSPDVPSLFKRSMFSLKVDEPSTILANQVGGEAAKIHQMLFSNPTVTNCALSVLHAVGFRTFYFVGTDLGFPKGQHHSKDSIYYDQEGKEKGLFNIKNKTSITVPGNFGGEVETSNVFGYSMESLSGFIRLAGDVRCYNLSDGAYIHGANPMRAENVYFEPVALDKQQLIDNIYEYYSLAPEGIAQAIKTKLDTLDFESFVDDVIAYTEVEVNDRFEAITNMYSQFSYVVAGGRDKNIYFRDMMRGSLLYTHTLISRMLISAEDQDDGLESYKKGMKIVAEYMRKAKAKYKEELLSVDQTPVHELWRK</sequence>
<keyword evidence="4" id="KW-1185">Reference proteome</keyword>
<dbReference type="Pfam" id="PF20157">
    <property type="entry name" value="Maf_flag10_N"/>
    <property type="match status" value="1"/>
</dbReference>
<comment type="caution">
    <text evidence="3">The sequence shown here is derived from an EMBL/GenBank/DDBJ whole genome shotgun (WGS) entry which is preliminary data.</text>
</comment>
<reference evidence="3 4" key="1">
    <citation type="journal article" date="2022" name="Environ. Microbiol. Rep.">
        <title>Eco-phylogenetic analyses reveal divergent evolution of vitamin B12 metabolism in the marine bacterial family 'Psychromonadaceae'.</title>
        <authorList>
            <person name="Jin X."/>
            <person name="Yang Y."/>
            <person name="Cao H."/>
            <person name="Gao B."/>
            <person name="Zhao Z."/>
        </authorList>
    </citation>
    <scope>NUCLEOTIDE SEQUENCE [LARGE SCALE GENOMIC DNA]</scope>
    <source>
        <strain evidence="3 4">MKS20</strain>
    </source>
</reference>
<dbReference type="RefSeq" id="WP_233053104.1">
    <property type="nucleotide sequence ID" value="NZ_JAIMJA010000011.1"/>
</dbReference>
<organism evidence="3 4">
    <name type="scientific">Motilimonas cestriensis</name>
    <dbReference type="NCBI Taxonomy" id="2742685"/>
    <lineage>
        <taxon>Bacteria</taxon>
        <taxon>Pseudomonadati</taxon>
        <taxon>Pseudomonadota</taxon>
        <taxon>Gammaproteobacteria</taxon>
        <taxon>Alteromonadales</taxon>
        <taxon>Alteromonadales genera incertae sedis</taxon>
        <taxon>Motilimonas</taxon>
    </lineage>
</organism>
<feature type="domain" description="6-hydroxymethylpterin diphosphokinase MptE-like" evidence="1">
    <location>
        <begin position="274"/>
        <end position="446"/>
    </location>
</feature>
<dbReference type="EMBL" id="JAIMJA010000011">
    <property type="protein sequence ID" value="MCE2595594.1"/>
    <property type="molecule type" value="Genomic_DNA"/>
</dbReference>
<protein>
    <submittedName>
        <fullName evidence="3">DUF115 domain-containing protein</fullName>
    </submittedName>
</protein>
<evidence type="ECO:0000313" key="4">
    <source>
        <dbReference type="Proteomes" id="UP001201273"/>
    </source>
</evidence>
<name>A0ABS8WDG3_9GAMM</name>
<gene>
    <name evidence="3" type="ORF">K6Y31_12260</name>
</gene>